<feature type="transmembrane region" description="Helical" evidence="1">
    <location>
        <begin position="20"/>
        <end position="42"/>
    </location>
</feature>
<dbReference type="AlphaFoldDB" id="A0A1L9AUS0"/>
<protein>
    <submittedName>
        <fullName evidence="2">Uncharacterized protein</fullName>
    </submittedName>
</protein>
<organism evidence="2 3">
    <name type="scientific">Cystobacter ferrugineus</name>
    <dbReference type="NCBI Taxonomy" id="83449"/>
    <lineage>
        <taxon>Bacteria</taxon>
        <taxon>Pseudomonadati</taxon>
        <taxon>Myxococcota</taxon>
        <taxon>Myxococcia</taxon>
        <taxon>Myxococcales</taxon>
        <taxon>Cystobacterineae</taxon>
        <taxon>Archangiaceae</taxon>
        <taxon>Cystobacter</taxon>
    </lineage>
</organism>
<gene>
    <name evidence="2" type="ORF">BON30_47260</name>
</gene>
<comment type="caution">
    <text evidence="2">The sequence shown here is derived from an EMBL/GenBank/DDBJ whole genome shotgun (WGS) entry which is preliminary data.</text>
</comment>
<name>A0A1L9AUS0_9BACT</name>
<proteinExistence type="predicted"/>
<keyword evidence="3" id="KW-1185">Reference proteome</keyword>
<feature type="transmembrane region" description="Helical" evidence="1">
    <location>
        <begin position="76"/>
        <end position="96"/>
    </location>
</feature>
<dbReference type="EMBL" id="MPIN01000029">
    <property type="protein sequence ID" value="OJH33736.1"/>
    <property type="molecule type" value="Genomic_DNA"/>
</dbReference>
<keyword evidence="1" id="KW-1133">Transmembrane helix</keyword>
<feature type="transmembrane region" description="Helical" evidence="1">
    <location>
        <begin position="108"/>
        <end position="126"/>
    </location>
</feature>
<feature type="transmembrane region" description="Helical" evidence="1">
    <location>
        <begin position="132"/>
        <end position="148"/>
    </location>
</feature>
<evidence type="ECO:0000313" key="2">
    <source>
        <dbReference type="EMBL" id="OJH33736.1"/>
    </source>
</evidence>
<dbReference type="RefSeq" id="WP_071905248.1">
    <property type="nucleotide sequence ID" value="NZ_MPIN01000029.1"/>
</dbReference>
<evidence type="ECO:0000256" key="1">
    <source>
        <dbReference type="SAM" id="Phobius"/>
    </source>
</evidence>
<sequence>MTTPNPNPPVPPATPNTVPWVALLTILFLALILQVGLVSVGGTGTRQLSGGSEEALVAAPSPMASVRSFLETASPVLLLCQLLANALAFLFTVVVGRRNPGRAMSRSVFLGIAVLGGLAGVAQGVVSPYAGAATLASAAGSLIAWRILKQP</sequence>
<reference evidence="2 3" key="2">
    <citation type="submission" date="2016-12" db="EMBL/GenBank/DDBJ databases">
        <title>Draft Genome Sequence of Cystobacter ferrugineus Strain Cbfe23.</title>
        <authorList>
            <person name="Akbar S."/>
            <person name="Dowd S.E."/>
            <person name="Stevens D.C."/>
        </authorList>
    </citation>
    <scope>NUCLEOTIDE SEQUENCE [LARGE SCALE GENOMIC DNA]</scope>
    <source>
        <strain evidence="2 3">Cbfe23</strain>
    </source>
</reference>
<reference evidence="3" key="1">
    <citation type="submission" date="2016-11" db="EMBL/GenBank/DDBJ databases">
        <authorList>
            <person name="Shukria A."/>
            <person name="Stevens D.C."/>
        </authorList>
    </citation>
    <scope>NUCLEOTIDE SEQUENCE [LARGE SCALE GENOMIC DNA]</scope>
    <source>
        <strain evidence="3">Cbfe23</strain>
    </source>
</reference>
<accession>A0A1L9AUS0</accession>
<dbReference type="STRING" id="83449.BON30_47260"/>
<evidence type="ECO:0000313" key="3">
    <source>
        <dbReference type="Proteomes" id="UP000182229"/>
    </source>
</evidence>
<keyword evidence="1" id="KW-0812">Transmembrane</keyword>
<keyword evidence="1" id="KW-0472">Membrane</keyword>
<dbReference type="Proteomes" id="UP000182229">
    <property type="component" value="Unassembled WGS sequence"/>
</dbReference>